<name>A0ABU9GGA3_COBMA</name>
<evidence type="ECO:0000313" key="6">
    <source>
        <dbReference type="Proteomes" id="UP001378242"/>
    </source>
</evidence>
<accession>A0ABU9GGA3</accession>
<reference evidence="5 6" key="1">
    <citation type="submission" date="2024-02" db="EMBL/GenBank/DDBJ databases">
        <title>Bacteria isolated from the canopy kelp, Nereocystis luetkeana.</title>
        <authorList>
            <person name="Pfister C.A."/>
            <person name="Younker I.T."/>
            <person name="Light S.H."/>
        </authorList>
    </citation>
    <scope>NUCLEOTIDE SEQUENCE [LARGE SCALE GENOMIC DNA]</scope>
    <source>
        <strain evidence="5 6">TI.5.07</strain>
    </source>
</reference>
<dbReference type="Gene3D" id="3.40.50.12780">
    <property type="entry name" value="N-terminal domain of ligase-like"/>
    <property type="match status" value="1"/>
</dbReference>
<dbReference type="InterPro" id="IPR025110">
    <property type="entry name" value="AMP-bd_C"/>
</dbReference>
<dbReference type="Pfam" id="PF13193">
    <property type="entry name" value="AMP-binding_C"/>
    <property type="match status" value="1"/>
</dbReference>
<keyword evidence="2" id="KW-0436">Ligase</keyword>
<protein>
    <submittedName>
        <fullName evidence="5">AMP-binding protein</fullName>
    </submittedName>
</protein>
<dbReference type="Pfam" id="PF00501">
    <property type="entry name" value="AMP-binding"/>
    <property type="match status" value="1"/>
</dbReference>
<evidence type="ECO:0000256" key="2">
    <source>
        <dbReference type="ARBA" id="ARBA00022598"/>
    </source>
</evidence>
<dbReference type="Gene3D" id="3.30.300.30">
    <property type="match status" value="1"/>
</dbReference>
<evidence type="ECO:0000256" key="1">
    <source>
        <dbReference type="ARBA" id="ARBA00006432"/>
    </source>
</evidence>
<feature type="domain" description="AMP-binding enzyme C-terminal" evidence="4">
    <location>
        <begin position="476"/>
        <end position="551"/>
    </location>
</feature>
<organism evidence="5 6">
    <name type="scientific">Cobetia marina</name>
    <name type="common">Deleya marina</name>
    <dbReference type="NCBI Taxonomy" id="28258"/>
    <lineage>
        <taxon>Bacteria</taxon>
        <taxon>Pseudomonadati</taxon>
        <taxon>Pseudomonadota</taxon>
        <taxon>Gammaproteobacteria</taxon>
        <taxon>Oceanospirillales</taxon>
        <taxon>Halomonadaceae</taxon>
        <taxon>Cobetia</taxon>
    </lineage>
</organism>
<dbReference type="InterPro" id="IPR000873">
    <property type="entry name" value="AMP-dep_synth/lig_dom"/>
</dbReference>
<dbReference type="RefSeq" id="WP_341542536.1">
    <property type="nucleotide sequence ID" value="NZ_JBAKAP010000012.1"/>
</dbReference>
<evidence type="ECO:0000313" key="5">
    <source>
        <dbReference type="EMBL" id="MEL0617509.1"/>
    </source>
</evidence>
<dbReference type="PANTHER" id="PTHR43201">
    <property type="entry name" value="ACYL-COA SYNTHETASE"/>
    <property type="match status" value="1"/>
</dbReference>
<evidence type="ECO:0000259" key="3">
    <source>
        <dbReference type="Pfam" id="PF00501"/>
    </source>
</evidence>
<dbReference type="Proteomes" id="UP001378242">
    <property type="component" value="Unassembled WGS sequence"/>
</dbReference>
<dbReference type="SUPFAM" id="SSF56801">
    <property type="entry name" value="Acetyl-CoA synthetase-like"/>
    <property type="match status" value="1"/>
</dbReference>
<dbReference type="CDD" id="cd05917">
    <property type="entry name" value="FACL_like_2"/>
    <property type="match status" value="1"/>
</dbReference>
<dbReference type="EMBL" id="JBAKAP010000012">
    <property type="protein sequence ID" value="MEL0617509.1"/>
    <property type="molecule type" value="Genomic_DNA"/>
</dbReference>
<dbReference type="InterPro" id="IPR042099">
    <property type="entry name" value="ANL_N_sf"/>
</dbReference>
<evidence type="ECO:0000259" key="4">
    <source>
        <dbReference type="Pfam" id="PF13193"/>
    </source>
</evidence>
<dbReference type="NCBIfam" id="NF009233">
    <property type="entry name" value="PRK12583.1"/>
    <property type="match status" value="1"/>
</dbReference>
<dbReference type="PANTHER" id="PTHR43201:SF5">
    <property type="entry name" value="MEDIUM-CHAIN ACYL-COA LIGASE ACSF2, MITOCHONDRIAL"/>
    <property type="match status" value="1"/>
</dbReference>
<dbReference type="InterPro" id="IPR020845">
    <property type="entry name" value="AMP-binding_CS"/>
</dbReference>
<gene>
    <name evidence="5" type="ORF">V6243_11800</name>
</gene>
<comment type="caution">
    <text evidence="5">The sequence shown here is derived from an EMBL/GenBank/DDBJ whole genome shotgun (WGS) entry which is preliminary data.</text>
</comment>
<keyword evidence="6" id="KW-1185">Reference proteome</keyword>
<comment type="similarity">
    <text evidence="1">Belongs to the ATP-dependent AMP-binding enzyme family.</text>
</comment>
<dbReference type="PROSITE" id="PS00455">
    <property type="entry name" value="AMP_BINDING"/>
    <property type="match status" value="1"/>
</dbReference>
<sequence>MSQDAIATRQSLSYLSTPSETPLMGETIGDCLDRITARWPERDALISRHQGLRYTWAELHTEVERVARGLLAMGIERGDRVGIWALNRAEWTLIQYATAKIGAVLVNLNPSYRGHELAYALKQSGAATLIFQARFKASDYVAILEELFPEAREARGRDGIHNGALPDLRRLVCFEAEDALPGMLHWQDVLGGAGEVSLETLHELQASLTFDDPINIQYTSGTTGAPKGATLSHHNILNNGFFVAERMNLTEHDKLVMPVPLYHCFGMVMGNLGCLTHGATIIYPEAGFDPLATLQAVSEEGATAMFGVPTMFIAELEHPRFDEFDLSSLRTGTMAGSICPIEVMRQVIERMHMREVTIAYGMTETSPVSLQTTREAPLDKRVSTVGTLHPHLEIKIVDPETGQVVPRGEKGELCTRGYSVMLGYWNNPDATAKAIDSGRWMHTGDLATLDEDGYVTIVGRIKDMIIRGGENIYPREIEDFLYTHPAVSDVQVIGVPDERYGEEVMAWVKLKEGEQLDAEGLKAFCQGRIAHFKVPRHIKFVEEFPMTVTGKIQKFKMRETATAELGLKA</sequence>
<proteinExistence type="inferred from homology"/>
<feature type="domain" description="AMP-dependent synthetase/ligase" evidence="3">
    <location>
        <begin position="34"/>
        <end position="425"/>
    </location>
</feature>
<dbReference type="InterPro" id="IPR045851">
    <property type="entry name" value="AMP-bd_C_sf"/>
</dbReference>